<evidence type="ECO:0000256" key="3">
    <source>
        <dbReference type="ARBA" id="ARBA00022692"/>
    </source>
</evidence>
<organism evidence="9 10">
    <name type="scientific">Humisphaera borealis</name>
    <dbReference type="NCBI Taxonomy" id="2807512"/>
    <lineage>
        <taxon>Bacteria</taxon>
        <taxon>Pseudomonadati</taxon>
        <taxon>Planctomycetota</taxon>
        <taxon>Phycisphaerae</taxon>
        <taxon>Tepidisphaerales</taxon>
        <taxon>Tepidisphaeraceae</taxon>
        <taxon>Humisphaera</taxon>
    </lineage>
</organism>
<name>A0A7M2X4G1_9BACT</name>
<dbReference type="GO" id="GO:0015031">
    <property type="term" value="P:protein transport"/>
    <property type="evidence" value="ECO:0007669"/>
    <property type="project" value="UniProtKB-KW"/>
</dbReference>
<dbReference type="Proteomes" id="UP000593765">
    <property type="component" value="Chromosome"/>
</dbReference>
<dbReference type="AlphaFoldDB" id="A0A7M2X4G1"/>
<protein>
    <submittedName>
        <fullName evidence="9">Twin-arginine translocase TatA/TatE family subunit</fullName>
    </submittedName>
</protein>
<evidence type="ECO:0000256" key="8">
    <source>
        <dbReference type="SAM" id="MobiDB-lite"/>
    </source>
</evidence>
<gene>
    <name evidence="9" type="ORF">IPV69_22335</name>
</gene>
<reference evidence="9 10" key="1">
    <citation type="submission" date="2020-10" db="EMBL/GenBank/DDBJ databases">
        <title>Wide distribution of Phycisphaera-like planctomycetes from WD2101 soil group in peatlands and genome analysis of the first cultivated representative.</title>
        <authorList>
            <person name="Dedysh S.N."/>
            <person name="Beletsky A.V."/>
            <person name="Ivanova A."/>
            <person name="Kulichevskaya I.S."/>
            <person name="Suzina N.E."/>
            <person name="Philippov D.A."/>
            <person name="Rakitin A.L."/>
            <person name="Mardanov A.V."/>
            <person name="Ravin N.V."/>
        </authorList>
    </citation>
    <scope>NUCLEOTIDE SEQUENCE [LARGE SCALE GENOMIC DNA]</scope>
    <source>
        <strain evidence="9 10">M1803</strain>
    </source>
</reference>
<accession>A0A7M2X4G1</accession>
<keyword evidence="2" id="KW-0813">Transport</keyword>
<keyword evidence="3" id="KW-0812">Transmembrane</keyword>
<evidence type="ECO:0000256" key="2">
    <source>
        <dbReference type="ARBA" id="ARBA00022448"/>
    </source>
</evidence>
<dbReference type="InterPro" id="IPR003369">
    <property type="entry name" value="TatA/B/E"/>
</dbReference>
<dbReference type="Gene3D" id="1.20.5.3310">
    <property type="match status" value="1"/>
</dbReference>
<evidence type="ECO:0000256" key="4">
    <source>
        <dbReference type="ARBA" id="ARBA00022927"/>
    </source>
</evidence>
<keyword evidence="7" id="KW-0472">Membrane</keyword>
<keyword evidence="10" id="KW-1185">Reference proteome</keyword>
<dbReference type="Pfam" id="PF02416">
    <property type="entry name" value="TatA_B_E"/>
    <property type="match status" value="1"/>
</dbReference>
<dbReference type="KEGG" id="hbs:IPV69_22335"/>
<dbReference type="GO" id="GO:0016020">
    <property type="term" value="C:membrane"/>
    <property type="evidence" value="ECO:0007669"/>
    <property type="project" value="UniProtKB-ARBA"/>
</dbReference>
<dbReference type="EMBL" id="CP063458">
    <property type="protein sequence ID" value="QOV92509.1"/>
    <property type="molecule type" value="Genomic_DNA"/>
</dbReference>
<keyword evidence="6" id="KW-0811">Translocation</keyword>
<keyword evidence="5" id="KW-1133">Transmembrane helix</keyword>
<evidence type="ECO:0000256" key="5">
    <source>
        <dbReference type="ARBA" id="ARBA00022989"/>
    </source>
</evidence>
<sequence length="72" mass="7619">MPHGYEWIIIGAIGLLIFGKRLPGAAKGIGQSILEFKKGMKSGANEAETPAQIDDAAAPKARFDPQTGKPLE</sequence>
<evidence type="ECO:0000256" key="1">
    <source>
        <dbReference type="ARBA" id="ARBA00004167"/>
    </source>
</evidence>
<evidence type="ECO:0000313" key="10">
    <source>
        <dbReference type="Proteomes" id="UP000593765"/>
    </source>
</evidence>
<keyword evidence="4" id="KW-0653">Protein transport</keyword>
<evidence type="ECO:0000313" key="9">
    <source>
        <dbReference type="EMBL" id="QOV92509.1"/>
    </source>
</evidence>
<feature type="region of interest" description="Disordered" evidence="8">
    <location>
        <begin position="44"/>
        <end position="72"/>
    </location>
</feature>
<comment type="subcellular location">
    <subcellularLocation>
        <location evidence="1">Membrane</location>
        <topology evidence="1">Single-pass membrane protein</topology>
    </subcellularLocation>
</comment>
<evidence type="ECO:0000256" key="7">
    <source>
        <dbReference type="ARBA" id="ARBA00023136"/>
    </source>
</evidence>
<evidence type="ECO:0000256" key="6">
    <source>
        <dbReference type="ARBA" id="ARBA00023010"/>
    </source>
</evidence>
<proteinExistence type="predicted"/>